<dbReference type="VEuPathDB" id="FungiDB:EMCG_06121"/>
<evidence type="ECO:0000313" key="2">
    <source>
        <dbReference type="Proteomes" id="UP000034164"/>
    </source>
</evidence>
<proteinExistence type="predicted"/>
<reference evidence="2" key="1">
    <citation type="journal article" date="2015" name="PLoS Genet.">
        <title>The dynamic genome and transcriptome of the human fungal pathogen Blastomyces and close relative Emmonsia.</title>
        <authorList>
            <person name="Munoz J.F."/>
            <person name="Gauthier G.M."/>
            <person name="Desjardins C.A."/>
            <person name="Gallo J.E."/>
            <person name="Holder J."/>
            <person name="Sullivan T.D."/>
            <person name="Marty A.J."/>
            <person name="Carmen J.C."/>
            <person name="Chen Z."/>
            <person name="Ding L."/>
            <person name="Gujja S."/>
            <person name="Magrini V."/>
            <person name="Misas E."/>
            <person name="Mitreva M."/>
            <person name="Priest M."/>
            <person name="Saif S."/>
            <person name="Whiston E.A."/>
            <person name="Young S."/>
            <person name="Zeng Q."/>
            <person name="Goldman W.E."/>
            <person name="Mardis E.R."/>
            <person name="Taylor J.W."/>
            <person name="McEwen J.G."/>
            <person name="Clay O.K."/>
            <person name="Klein B.S."/>
            <person name="Cuomo C.A."/>
        </authorList>
    </citation>
    <scope>NUCLEOTIDE SEQUENCE [LARGE SCALE GENOMIC DNA]</scope>
    <source>
        <strain evidence="2">UAMH 3008</strain>
    </source>
</reference>
<dbReference type="Proteomes" id="UP000034164">
    <property type="component" value="Unassembled WGS sequence"/>
</dbReference>
<dbReference type="OrthoDB" id="10363123at2759"/>
<organism evidence="1 2">
    <name type="scientific">[Emmonsia] crescens</name>
    <dbReference type="NCBI Taxonomy" id="73230"/>
    <lineage>
        <taxon>Eukaryota</taxon>
        <taxon>Fungi</taxon>
        <taxon>Dikarya</taxon>
        <taxon>Ascomycota</taxon>
        <taxon>Pezizomycotina</taxon>
        <taxon>Eurotiomycetes</taxon>
        <taxon>Eurotiomycetidae</taxon>
        <taxon>Onygenales</taxon>
        <taxon>Ajellomycetaceae</taxon>
        <taxon>Emergomyces</taxon>
    </lineage>
</organism>
<sequence>MLEPCSSVIRSMLPRITSSARVLIAWMTRIRYSQSHSNLSSIASRLCLELDQSAPCCPAKNSA</sequence>
<dbReference type="EMBL" id="LCZI01000143">
    <property type="protein sequence ID" value="KKZ68161.1"/>
    <property type="molecule type" value="Genomic_DNA"/>
</dbReference>
<accession>A0A0G2JBV9</accession>
<gene>
    <name evidence="1" type="ORF">EMCG_06121</name>
</gene>
<comment type="caution">
    <text evidence="1">The sequence shown here is derived from an EMBL/GenBank/DDBJ whole genome shotgun (WGS) entry which is preliminary data.</text>
</comment>
<protein>
    <submittedName>
        <fullName evidence="1">Uncharacterized protein</fullName>
    </submittedName>
</protein>
<name>A0A0G2JBV9_9EURO</name>
<dbReference type="AlphaFoldDB" id="A0A0G2JBV9"/>
<evidence type="ECO:0000313" key="1">
    <source>
        <dbReference type="EMBL" id="KKZ68161.1"/>
    </source>
</evidence>